<evidence type="ECO:0000256" key="6">
    <source>
        <dbReference type="SAM" id="MobiDB-lite"/>
    </source>
</evidence>
<dbReference type="PANTHER" id="PTHR15651:SF7">
    <property type="entry name" value="ARMADILLO REPEAT-CONTAINING PROTEIN 8"/>
    <property type="match status" value="1"/>
</dbReference>
<evidence type="ECO:0000313" key="8">
    <source>
        <dbReference type="Proteomes" id="UP001058974"/>
    </source>
</evidence>
<dbReference type="InterPro" id="IPR038739">
    <property type="entry name" value="ARMC8/Vid28"/>
</dbReference>
<keyword evidence="8" id="KW-1185">Reference proteome</keyword>
<dbReference type="EMBL" id="JAMSHJ010000004">
    <property type="protein sequence ID" value="KAI5417226.1"/>
    <property type="molecule type" value="Genomic_DNA"/>
</dbReference>
<reference evidence="7 8" key="1">
    <citation type="journal article" date="2022" name="Nat. Genet.">
        <title>Improved pea reference genome and pan-genome highlight genomic features and evolutionary characteristics.</title>
        <authorList>
            <person name="Yang T."/>
            <person name="Liu R."/>
            <person name="Luo Y."/>
            <person name="Hu S."/>
            <person name="Wang D."/>
            <person name="Wang C."/>
            <person name="Pandey M.K."/>
            <person name="Ge S."/>
            <person name="Xu Q."/>
            <person name="Li N."/>
            <person name="Li G."/>
            <person name="Huang Y."/>
            <person name="Saxena R.K."/>
            <person name="Ji Y."/>
            <person name="Li M."/>
            <person name="Yan X."/>
            <person name="He Y."/>
            <person name="Liu Y."/>
            <person name="Wang X."/>
            <person name="Xiang C."/>
            <person name="Varshney R.K."/>
            <person name="Ding H."/>
            <person name="Gao S."/>
            <person name="Zong X."/>
        </authorList>
    </citation>
    <scope>NUCLEOTIDE SEQUENCE [LARGE SCALE GENOMIC DNA]</scope>
    <source>
        <strain evidence="7 8">cv. Zhongwan 6</strain>
    </source>
</reference>
<proteinExistence type="predicted"/>
<dbReference type="SUPFAM" id="SSF48371">
    <property type="entry name" value="ARM repeat"/>
    <property type="match status" value="1"/>
</dbReference>
<accession>A0A9D4XEH7</accession>
<dbReference type="GO" id="GO:0005737">
    <property type="term" value="C:cytoplasm"/>
    <property type="evidence" value="ECO:0007669"/>
    <property type="project" value="UniProtKB-SubCell"/>
</dbReference>
<evidence type="ECO:0000256" key="3">
    <source>
        <dbReference type="ARBA" id="ARBA00022490"/>
    </source>
</evidence>
<organism evidence="7 8">
    <name type="scientific">Pisum sativum</name>
    <name type="common">Garden pea</name>
    <name type="synonym">Lathyrus oleraceus</name>
    <dbReference type="NCBI Taxonomy" id="3888"/>
    <lineage>
        <taxon>Eukaryota</taxon>
        <taxon>Viridiplantae</taxon>
        <taxon>Streptophyta</taxon>
        <taxon>Embryophyta</taxon>
        <taxon>Tracheophyta</taxon>
        <taxon>Spermatophyta</taxon>
        <taxon>Magnoliopsida</taxon>
        <taxon>eudicotyledons</taxon>
        <taxon>Gunneridae</taxon>
        <taxon>Pentapetalae</taxon>
        <taxon>rosids</taxon>
        <taxon>fabids</taxon>
        <taxon>Fabales</taxon>
        <taxon>Fabaceae</taxon>
        <taxon>Papilionoideae</taxon>
        <taxon>50 kb inversion clade</taxon>
        <taxon>NPAAA clade</taxon>
        <taxon>Hologalegina</taxon>
        <taxon>IRL clade</taxon>
        <taxon>Fabeae</taxon>
        <taxon>Lathyrus</taxon>
    </lineage>
</organism>
<gene>
    <name evidence="7" type="ORF">KIW84_042014</name>
</gene>
<dbReference type="GO" id="GO:0034657">
    <property type="term" value="C:GID complex"/>
    <property type="evidence" value="ECO:0007669"/>
    <property type="project" value="TreeGrafter"/>
</dbReference>
<comment type="caution">
    <text evidence="7">The sequence shown here is derived from an EMBL/GenBank/DDBJ whole genome shotgun (WGS) entry which is preliminary data.</text>
</comment>
<dbReference type="GO" id="GO:0005634">
    <property type="term" value="C:nucleus"/>
    <property type="evidence" value="ECO:0007669"/>
    <property type="project" value="UniProtKB-SubCell"/>
</dbReference>
<dbReference type="Gramene" id="Psat04G0201400-T1">
    <property type="protein sequence ID" value="KAI5417226.1"/>
    <property type="gene ID" value="KIW84_042014"/>
</dbReference>
<dbReference type="InterPro" id="IPR011989">
    <property type="entry name" value="ARM-like"/>
</dbReference>
<protein>
    <submittedName>
        <fullName evidence="7">Uncharacterized protein</fullName>
    </submittedName>
</protein>
<dbReference type="Gene3D" id="1.25.10.10">
    <property type="entry name" value="Leucine-rich Repeat Variant"/>
    <property type="match status" value="1"/>
</dbReference>
<evidence type="ECO:0000256" key="5">
    <source>
        <dbReference type="ARBA" id="ARBA00023242"/>
    </source>
</evidence>
<dbReference type="Proteomes" id="UP001058974">
    <property type="component" value="Chromosome 4"/>
</dbReference>
<dbReference type="InterPro" id="IPR016024">
    <property type="entry name" value="ARM-type_fold"/>
</dbReference>
<dbReference type="GO" id="GO:0043161">
    <property type="term" value="P:proteasome-mediated ubiquitin-dependent protein catabolic process"/>
    <property type="evidence" value="ECO:0007669"/>
    <property type="project" value="TreeGrafter"/>
</dbReference>
<feature type="region of interest" description="Disordered" evidence="6">
    <location>
        <begin position="99"/>
        <end position="124"/>
    </location>
</feature>
<feature type="compositionally biased region" description="Low complexity" evidence="6">
    <location>
        <begin position="107"/>
        <end position="119"/>
    </location>
</feature>
<comment type="subcellular location">
    <subcellularLocation>
        <location evidence="2">Cytoplasm</location>
    </subcellularLocation>
    <subcellularLocation>
        <location evidence="1">Nucleus</location>
    </subcellularLocation>
</comment>
<keyword evidence="5" id="KW-0539">Nucleus</keyword>
<evidence type="ECO:0000256" key="1">
    <source>
        <dbReference type="ARBA" id="ARBA00004123"/>
    </source>
</evidence>
<dbReference type="AlphaFoldDB" id="A0A9D4XEH7"/>
<dbReference type="PANTHER" id="PTHR15651">
    <property type="entry name" value="ARMADILLO REPEAT-CONTAINING PROTEIN 8"/>
    <property type="match status" value="1"/>
</dbReference>
<evidence type="ECO:0000256" key="2">
    <source>
        <dbReference type="ARBA" id="ARBA00004496"/>
    </source>
</evidence>
<evidence type="ECO:0000256" key="4">
    <source>
        <dbReference type="ARBA" id="ARBA00022737"/>
    </source>
</evidence>
<sequence>MSTPFQFAQPAQSSGAFSFSNFGQTQPAGASSFGGTPSMFGQNNFGLQVVPQNYVVAQAALITNPFGTLPALPQMSIGRVGTTPSVQYGISSIPTPARNSIKKEVGSSSGSYTTETSHSFVDKKNSDRGMPCSLSTVLVVVPTTNELSMTLGASKIPDVTTLSGQLQKQNDKSSILDGCHAHGKTGIVAAKTIYAVSQGGEKGYVGSKIFSTEGVVAVLWEQLRIGLKTENDNLQEEARQVANESPGNQQGAVGESNVQINCSDSDQGGLIELEKLLKQKTFTRSEIDHLTALMKSRTVNAPIRGGRRLKVFNEITSTKTTDTDTSIPSQCCEISNEDQNHIAHVSKPASGGEKQIDTSSSCNDQSHRIMQEDMKLEEENMDFLLSLLRSENENLTGLGAGIVIHYCHTRDEQNILSDAGSLEKLISGLDGSISQRDASLESIATILKKNPGAVAKFAELQNGRALRSVIELTKDRHSRTRLLACLCLICIKNSSSRVLQDIAIKTKLIYNFCLSSLMILVKLEKRFPLLFRV</sequence>
<keyword evidence="3" id="KW-0963">Cytoplasm</keyword>
<evidence type="ECO:0000313" key="7">
    <source>
        <dbReference type="EMBL" id="KAI5417226.1"/>
    </source>
</evidence>
<keyword evidence="4" id="KW-0677">Repeat</keyword>
<name>A0A9D4XEH7_PEA</name>